<dbReference type="RefSeq" id="WP_069797127.1">
    <property type="nucleotide sequence ID" value="NZ_CP034157.1"/>
</dbReference>
<dbReference type="Gene3D" id="2.40.128.110">
    <property type="entry name" value="Lipid/polyisoprenoid-binding, YceI-like"/>
    <property type="match status" value="1"/>
</dbReference>
<gene>
    <name evidence="2" type="ORF">BHF72_1463</name>
    <name evidence="3" type="ORF">C3729_05910</name>
</gene>
<dbReference type="Proteomes" id="UP000238565">
    <property type="component" value="Unassembled WGS sequence"/>
</dbReference>
<dbReference type="InterPro" id="IPR036761">
    <property type="entry name" value="TTHA0802/YceI-like_sf"/>
</dbReference>
<dbReference type="OrthoDB" id="9794147at2"/>
<evidence type="ECO:0000313" key="5">
    <source>
        <dbReference type="Proteomes" id="UP000238565"/>
    </source>
</evidence>
<comment type="caution">
    <text evidence="2">The sequence shown here is derived from an EMBL/GenBank/DDBJ whole genome shotgun (WGS) entry which is preliminary data.</text>
</comment>
<keyword evidence="4" id="KW-1185">Reference proteome</keyword>
<protein>
    <submittedName>
        <fullName evidence="3">YceI family protein</fullName>
    </submittedName>
    <submittedName>
        <fullName evidence="2">YceI-like domain protein</fullName>
    </submittedName>
</protein>
<dbReference type="Pfam" id="PF04264">
    <property type="entry name" value="YceI"/>
    <property type="match status" value="1"/>
</dbReference>
<reference evidence="3 5" key="2">
    <citation type="submission" date="2018-02" db="EMBL/GenBank/DDBJ databases">
        <title>Draft genome sequence of bacterial isolates from marine environment.</title>
        <authorList>
            <person name="Singh S.K."/>
            <person name="Hill R."/>
            <person name="Major S."/>
            <person name="Cai H."/>
            <person name="Li Y."/>
        </authorList>
    </citation>
    <scope>NUCLEOTIDE SEQUENCE [LARGE SCALE GENOMIC DNA]</scope>
    <source>
        <strain evidence="3 5">IMET F</strain>
    </source>
</reference>
<evidence type="ECO:0000313" key="4">
    <source>
        <dbReference type="Proteomes" id="UP000095601"/>
    </source>
</evidence>
<dbReference type="AlphaFoldDB" id="A0A1E5UGK0"/>
<dbReference type="Proteomes" id="UP000095601">
    <property type="component" value="Unassembled WGS sequence"/>
</dbReference>
<dbReference type="PATRIC" id="fig|237258.4.peg.1417"/>
<feature type="domain" description="Lipid/polyisoprenoid-binding YceI-like" evidence="1">
    <location>
        <begin position="23"/>
        <end position="178"/>
    </location>
</feature>
<evidence type="ECO:0000313" key="2">
    <source>
        <dbReference type="EMBL" id="OEL12006.1"/>
    </source>
</evidence>
<dbReference type="EMBL" id="MKGI01000012">
    <property type="protein sequence ID" value="OEL12006.1"/>
    <property type="molecule type" value="Genomic_DNA"/>
</dbReference>
<name>A0A1E5UGK0_9FLAO</name>
<evidence type="ECO:0000259" key="1">
    <source>
        <dbReference type="SMART" id="SM00867"/>
    </source>
</evidence>
<dbReference type="KEGG" id="cnr:EB819_01850"/>
<dbReference type="STRING" id="237258.SAMN04489756_10653"/>
<sequence>MKNLAKTINRVFILLSLLAVAVFYAQSVTGKSFKVAVNGTSPMHDWTMTSTSAVFTGTVNGNAITNVKFVMASKNLKSEKGKMMDNKAYKALKADANPNITFTAASLPVGKSNVAGKLTIAGVTKNVNITVNVEKNGNSYKITGSESLKMSEYGMETPGFLGVTTGDAVTVNVNIVAN</sequence>
<accession>A0A1E5UGK0</accession>
<proteinExistence type="predicted"/>
<organism evidence="2 4">
    <name type="scientific">Cloacibacterium normanense</name>
    <dbReference type="NCBI Taxonomy" id="237258"/>
    <lineage>
        <taxon>Bacteria</taxon>
        <taxon>Pseudomonadati</taxon>
        <taxon>Bacteroidota</taxon>
        <taxon>Flavobacteriia</taxon>
        <taxon>Flavobacteriales</taxon>
        <taxon>Weeksellaceae</taxon>
    </lineage>
</organism>
<reference evidence="2 4" key="1">
    <citation type="submission" date="2016-09" db="EMBL/GenBank/DDBJ databases">
        <authorList>
            <person name="Capua I."/>
            <person name="De Benedictis P."/>
            <person name="Joannis T."/>
            <person name="Lombin L.H."/>
            <person name="Cattoli G."/>
        </authorList>
    </citation>
    <scope>NUCLEOTIDE SEQUENCE [LARGE SCALE GENOMIC DNA]</scope>
    <source>
        <strain evidence="2 4">NRS-1</strain>
    </source>
</reference>
<dbReference type="InterPro" id="IPR007372">
    <property type="entry name" value="Lipid/polyisoprenoid-bd_YceI"/>
</dbReference>
<dbReference type="SMART" id="SM00867">
    <property type="entry name" value="YceI"/>
    <property type="match status" value="1"/>
</dbReference>
<dbReference type="SUPFAM" id="SSF101874">
    <property type="entry name" value="YceI-like"/>
    <property type="match status" value="1"/>
</dbReference>
<evidence type="ECO:0000313" key="3">
    <source>
        <dbReference type="EMBL" id="PPZ91606.1"/>
    </source>
</evidence>
<dbReference type="EMBL" id="PTPZ01000003">
    <property type="protein sequence ID" value="PPZ91606.1"/>
    <property type="molecule type" value="Genomic_DNA"/>
</dbReference>